<dbReference type="AlphaFoldDB" id="A0A915KMF3"/>
<accession>A0A915KMF3</accession>
<name>A0A915KMF3_ROMCU</name>
<reference evidence="3" key="1">
    <citation type="submission" date="2022-11" db="UniProtKB">
        <authorList>
            <consortium name="WormBaseParasite"/>
        </authorList>
    </citation>
    <scope>IDENTIFICATION</scope>
</reference>
<sequence length="125" mass="13899">MPKPPPRIKKQILSAMQSPKTLSPSSTLHSKTDELCPSRVEFYPEDLNPFSVRSSDDAHQSISTSRVDSKTYLSVNKVSLNDDSTNPFLSDEEDVKSISSSVSSSWNVCDEQSELHDGMDVSFKM</sequence>
<organism evidence="2 3">
    <name type="scientific">Romanomermis culicivorax</name>
    <name type="common">Nematode worm</name>
    <dbReference type="NCBI Taxonomy" id="13658"/>
    <lineage>
        <taxon>Eukaryota</taxon>
        <taxon>Metazoa</taxon>
        <taxon>Ecdysozoa</taxon>
        <taxon>Nematoda</taxon>
        <taxon>Enoplea</taxon>
        <taxon>Dorylaimia</taxon>
        <taxon>Mermithida</taxon>
        <taxon>Mermithoidea</taxon>
        <taxon>Mermithidae</taxon>
        <taxon>Romanomermis</taxon>
    </lineage>
</organism>
<evidence type="ECO:0000256" key="1">
    <source>
        <dbReference type="SAM" id="MobiDB-lite"/>
    </source>
</evidence>
<feature type="compositionally biased region" description="Polar residues" evidence="1">
    <location>
        <begin position="14"/>
        <end position="29"/>
    </location>
</feature>
<dbReference type="WBParaSite" id="nRc.2.0.1.t39224-RA">
    <property type="protein sequence ID" value="nRc.2.0.1.t39224-RA"/>
    <property type="gene ID" value="nRc.2.0.1.g39224"/>
</dbReference>
<proteinExistence type="predicted"/>
<feature type="region of interest" description="Disordered" evidence="1">
    <location>
        <begin position="13"/>
        <end position="33"/>
    </location>
</feature>
<dbReference type="Proteomes" id="UP000887565">
    <property type="component" value="Unplaced"/>
</dbReference>
<evidence type="ECO:0000313" key="3">
    <source>
        <dbReference type="WBParaSite" id="nRc.2.0.1.t39224-RA"/>
    </source>
</evidence>
<evidence type="ECO:0000313" key="2">
    <source>
        <dbReference type="Proteomes" id="UP000887565"/>
    </source>
</evidence>
<protein>
    <submittedName>
        <fullName evidence="3">Uncharacterized protein</fullName>
    </submittedName>
</protein>
<keyword evidence="2" id="KW-1185">Reference proteome</keyword>